<dbReference type="WBParaSite" id="ES5_v2.g26860.t1">
    <property type="protein sequence ID" value="ES5_v2.g26860.t1"/>
    <property type="gene ID" value="ES5_v2.g26860"/>
</dbReference>
<sequence length="271" mass="31141">MTQEIVEEKNFNLNIGGGKRKGGDTEDNDDSFIEPTPVHFQSSRQILLFSERKHKSIQDLYLDDNHVNGLICGVAAFVGRKSIRKVAFLSSFFCTKLAVNPNADPVAHMEVYKYDYDILLAPIAFDGHWYLTAFYVDEKIVTVMDSLHYPIPPIFWVLKTSIESILHIQFTLKNVQDTLTIQQNGYNCGVHNFRNAEEICFHGQCKLFIPFHEEAERARAREILRKLKDKEIEDEWVHHVQNPTDFVDLNKPSDAVQEVLIASDNDSDIEI</sequence>
<reference evidence="2" key="1">
    <citation type="submission" date="2022-11" db="UniProtKB">
        <authorList>
            <consortium name="WormBaseParasite"/>
        </authorList>
    </citation>
    <scope>IDENTIFICATION</scope>
</reference>
<evidence type="ECO:0000313" key="2">
    <source>
        <dbReference type="WBParaSite" id="ES5_v2.g26860.t1"/>
    </source>
</evidence>
<accession>A0AC34GBQ1</accession>
<organism evidence="1 2">
    <name type="scientific">Panagrolaimus sp. ES5</name>
    <dbReference type="NCBI Taxonomy" id="591445"/>
    <lineage>
        <taxon>Eukaryota</taxon>
        <taxon>Metazoa</taxon>
        <taxon>Ecdysozoa</taxon>
        <taxon>Nematoda</taxon>
        <taxon>Chromadorea</taxon>
        <taxon>Rhabditida</taxon>
        <taxon>Tylenchina</taxon>
        <taxon>Panagrolaimomorpha</taxon>
        <taxon>Panagrolaimoidea</taxon>
        <taxon>Panagrolaimidae</taxon>
        <taxon>Panagrolaimus</taxon>
    </lineage>
</organism>
<dbReference type="Proteomes" id="UP000887579">
    <property type="component" value="Unplaced"/>
</dbReference>
<name>A0AC34GBQ1_9BILA</name>
<proteinExistence type="predicted"/>
<evidence type="ECO:0000313" key="1">
    <source>
        <dbReference type="Proteomes" id="UP000887579"/>
    </source>
</evidence>
<protein>
    <submittedName>
        <fullName evidence="2">Ubiquitin-like protease family profile domain-containing protein</fullName>
    </submittedName>
</protein>